<dbReference type="GO" id="GO:0012505">
    <property type="term" value="C:endomembrane system"/>
    <property type="evidence" value="ECO:0007669"/>
    <property type="project" value="UniProtKB-SubCell"/>
</dbReference>
<gene>
    <name evidence="6" type="ORF">DW888_02665</name>
</gene>
<keyword evidence="3" id="KW-1133">Transmembrane helix</keyword>
<dbReference type="InterPro" id="IPR010652">
    <property type="entry name" value="DUF1232"/>
</dbReference>
<evidence type="ECO:0000313" key="7">
    <source>
        <dbReference type="Proteomes" id="UP000284379"/>
    </source>
</evidence>
<name>A0A413VYV6_9BACE</name>
<dbReference type="RefSeq" id="WP_122200822.1">
    <property type="nucleotide sequence ID" value="NZ_CABJFV010000001.1"/>
</dbReference>
<evidence type="ECO:0000256" key="3">
    <source>
        <dbReference type="ARBA" id="ARBA00022989"/>
    </source>
</evidence>
<feature type="domain" description="DUF1232" evidence="5">
    <location>
        <begin position="49"/>
        <end position="84"/>
    </location>
</feature>
<dbReference type="Proteomes" id="UP000284379">
    <property type="component" value="Unassembled WGS sequence"/>
</dbReference>
<comment type="caution">
    <text evidence="6">The sequence shown here is derived from an EMBL/GenBank/DDBJ whole genome shotgun (WGS) entry which is preliminary data.</text>
</comment>
<evidence type="ECO:0000256" key="4">
    <source>
        <dbReference type="ARBA" id="ARBA00023136"/>
    </source>
</evidence>
<proteinExistence type="predicted"/>
<evidence type="ECO:0000259" key="5">
    <source>
        <dbReference type="Pfam" id="PF06803"/>
    </source>
</evidence>
<organism evidence="6 7">
    <name type="scientific">Bacteroides nordii</name>
    <dbReference type="NCBI Taxonomy" id="291645"/>
    <lineage>
        <taxon>Bacteria</taxon>
        <taxon>Pseudomonadati</taxon>
        <taxon>Bacteroidota</taxon>
        <taxon>Bacteroidia</taxon>
        <taxon>Bacteroidales</taxon>
        <taxon>Bacteroidaceae</taxon>
        <taxon>Bacteroides</taxon>
    </lineage>
</organism>
<protein>
    <submittedName>
        <fullName evidence="6">DUF1232 domain-containing protein</fullName>
    </submittedName>
</protein>
<reference evidence="6 7" key="1">
    <citation type="submission" date="2018-08" db="EMBL/GenBank/DDBJ databases">
        <title>A genome reference for cultivated species of the human gut microbiota.</title>
        <authorList>
            <person name="Zou Y."/>
            <person name="Xue W."/>
            <person name="Luo G."/>
        </authorList>
    </citation>
    <scope>NUCLEOTIDE SEQUENCE [LARGE SCALE GENOMIC DNA]</scope>
    <source>
        <strain evidence="6 7">AM40-30BH</strain>
    </source>
</reference>
<evidence type="ECO:0000313" key="6">
    <source>
        <dbReference type="EMBL" id="RHB38767.1"/>
    </source>
</evidence>
<sequence length="119" mass="13802">MNKFFANWDLDQLLENIKDMGKSLGRTSMRPVLSLYYVLRSPETPLSDKLLIASALSYLVLPIDLISTRRWSVIGWVDEMAAIMIAYKKVKRHITPEIESKVDNILEKWFPALKYELIS</sequence>
<dbReference type="AlphaFoldDB" id="A0A413VYV6"/>
<accession>A0A413VYV6</accession>
<dbReference type="Pfam" id="PF06803">
    <property type="entry name" value="DUF1232"/>
    <property type="match status" value="1"/>
</dbReference>
<comment type="subcellular location">
    <subcellularLocation>
        <location evidence="1">Endomembrane system</location>
        <topology evidence="1">Multi-pass membrane protein</topology>
    </subcellularLocation>
</comment>
<dbReference type="EMBL" id="QSGO01000001">
    <property type="protein sequence ID" value="RHB38767.1"/>
    <property type="molecule type" value="Genomic_DNA"/>
</dbReference>
<keyword evidence="4" id="KW-0472">Membrane</keyword>
<keyword evidence="2" id="KW-0812">Transmembrane</keyword>
<evidence type="ECO:0000256" key="1">
    <source>
        <dbReference type="ARBA" id="ARBA00004127"/>
    </source>
</evidence>
<evidence type="ECO:0000256" key="2">
    <source>
        <dbReference type="ARBA" id="ARBA00022692"/>
    </source>
</evidence>